<reference evidence="3" key="1">
    <citation type="journal article" date="2023" name="Science">
        <title>Genome structures resolve the early diversification of teleost fishes.</title>
        <authorList>
            <person name="Parey E."/>
            <person name="Louis A."/>
            <person name="Montfort J."/>
            <person name="Bouchez O."/>
            <person name="Roques C."/>
            <person name="Iampietro C."/>
            <person name="Lluch J."/>
            <person name="Castinel A."/>
            <person name="Donnadieu C."/>
            <person name="Desvignes T."/>
            <person name="Floi Bucao C."/>
            <person name="Jouanno E."/>
            <person name="Wen M."/>
            <person name="Mejri S."/>
            <person name="Dirks R."/>
            <person name="Jansen H."/>
            <person name="Henkel C."/>
            <person name="Chen W.J."/>
            <person name="Zahm M."/>
            <person name="Cabau C."/>
            <person name="Klopp C."/>
            <person name="Thompson A.W."/>
            <person name="Robinson-Rechavi M."/>
            <person name="Braasch I."/>
            <person name="Lecointre G."/>
            <person name="Bobe J."/>
            <person name="Postlethwait J.H."/>
            <person name="Berthelot C."/>
            <person name="Roest Crollius H."/>
            <person name="Guiguen Y."/>
        </authorList>
    </citation>
    <scope>NUCLEOTIDE SEQUENCE</scope>
    <source>
        <strain evidence="3">Concon-B</strain>
    </source>
</reference>
<proteinExistence type="predicted"/>
<evidence type="ECO:0000313" key="3">
    <source>
        <dbReference type="EMBL" id="KAJ8249625.1"/>
    </source>
</evidence>
<feature type="region of interest" description="Disordered" evidence="2">
    <location>
        <begin position="117"/>
        <end position="141"/>
    </location>
</feature>
<dbReference type="EMBL" id="JAFJMO010000019">
    <property type="protein sequence ID" value="KAJ8249625.1"/>
    <property type="molecule type" value="Genomic_DNA"/>
</dbReference>
<sequence>METKDTATIFPYKMTDEDTANLIKLRASNEALFTGKRNASKIAWRAVIREMEMGLARPAKITRRCVLPPASQELKFPPGGLGAGGDVTAASWHWFYLMNEAMEGRLSASAPVLTTMSYGEDEPDSPGVAAARPHSRKRRKEVEKNEILEFLTSEAGRDEGLALEVKEAEAMGMYKTDAYADGDEAESERAAMEAERERAGLEAERVGLHIQRAGFERELAAIDRDRAALEREKAGVERDRAAVERDRALLEKDRASMERERAALDRDWALLEKERASLERQRALLQRDREALRSGTFPVKDDSPAEPDADSLERRERFLCLFEKLIEKL</sequence>
<accession>A0A9Q1CUK8</accession>
<organism evidence="3 4">
    <name type="scientific">Conger conger</name>
    <name type="common">Conger eel</name>
    <name type="synonym">Muraena conger</name>
    <dbReference type="NCBI Taxonomy" id="82655"/>
    <lineage>
        <taxon>Eukaryota</taxon>
        <taxon>Metazoa</taxon>
        <taxon>Chordata</taxon>
        <taxon>Craniata</taxon>
        <taxon>Vertebrata</taxon>
        <taxon>Euteleostomi</taxon>
        <taxon>Actinopterygii</taxon>
        <taxon>Neopterygii</taxon>
        <taxon>Teleostei</taxon>
        <taxon>Anguilliformes</taxon>
        <taxon>Congridae</taxon>
        <taxon>Conger</taxon>
    </lineage>
</organism>
<keyword evidence="1" id="KW-0175">Coiled coil</keyword>
<evidence type="ECO:0000313" key="4">
    <source>
        <dbReference type="Proteomes" id="UP001152803"/>
    </source>
</evidence>
<dbReference type="OrthoDB" id="10261408at2759"/>
<evidence type="ECO:0000256" key="2">
    <source>
        <dbReference type="SAM" id="MobiDB-lite"/>
    </source>
</evidence>
<gene>
    <name evidence="3" type="ORF">COCON_G00228410</name>
</gene>
<dbReference type="AlphaFoldDB" id="A0A9Q1CUK8"/>
<keyword evidence="4" id="KW-1185">Reference proteome</keyword>
<dbReference type="Proteomes" id="UP001152803">
    <property type="component" value="Unassembled WGS sequence"/>
</dbReference>
<comment type="caution">
    <text evidence="3">The sequence shown here is derived from an EMBL/GenBank/DDBJ whole genome shotgun (WGS) entry which is preliminary data.</text>
</comment>
<feature type="coiled-coil region" evidence="1">
    <location>
        <begin position="182"/>
        <end position="295"/>
    </location>
</feature>
<evidence type="ECO:0000256" key="1">
    <source>
        <dbReference type="SAM" id="Coils"/>
    </source>
</evidence>
<protein>
    <submittedName>
        <fullName evidence="3">Uncharacterized protein</fullName>
    </submittedName>
</protein>
<name>A0A9Q1CUK8_CONCO</name>